<evidence type="ECO:0000256" key="1">
    <source>
        <dbReference type="SAM" id="MobiDB-lite"/>
    </source>
</evidence>
<evidence type="ECO:0000313" key="3">
    <source>
        <dbReference type="Proteomes" id="UP001303760"/>
    </source>
</evidence>
<feature type="compositionally biased region" description="Polar residues" evidence="1">
    <location>
        <begin position="35"/>
        <end position="48"/>
    </location>
</feature>
<feature type="compositionally biased region" description="Low complexity" evidence="1">
    <location>
        <begin position="65"/>
        <end position="80"/>
    </location>
</feature>
<reference evidence="2" key="1">
    <citation type="journal article" date="2023" name="Mol. Phylogenet. Evol.">
        <title>Genome-scale phylogeny and comparative genomics of the fungal order Sordariales.</title>
        <authorList>
            <person name="Hensen N."/>
            <person name="Bonometti L."/>
            <person name="Westerberg I."/>
            <person name="Brannstrom I.O."/>
            <person name="Guillou S."/>
            <person name="Cros-Aarteil S."/>
            <person name="Calhoun S."/>
            <person name="Haridas S."/>
            <person name="Kuo A."/>
            <person name="Mondo S."/>
            <person name="Pangilinan J."/>
            <person name="Riley R."/>
            <person name="LaButti K."/>
            <person name="Andreopoulos B."/>
            <person name="Lipzen A."/>
            <person name="Chen C."/>
            <person name="Yan M."/>
            <person name="Daum C."/>
            <person name="Ng V."/>
            <person name="Clum A."/>
            <person name="Steindorff A."/>
            <person name="Ohm R.A."/>
            <person name="Martin F."/>
            <person name="Silar P."/>
            <person name="Natvig D.O."/>
            <person name="Lalanne C."/>
            <person name="Gautier V."/>
            <person name="Ament-Velasquez S.L."/>
            <person name="Kruys A."/>
            <person name="Hutchinson M.I."/>
            <person name="Powell A.J."/>
            <person name="Barry K."/>
            <person name="Miller A.N."/>
            <person name="Grigoriev I.V."/>
            <person name="Debuchy R."/>
            <person name="Gladieux P."/>
            <person name="Hiltunen Thoren M."/>
            <person name="Johannesson H."/>
        </authorList>
    </citation>
    <scope>NUCLEOTIDE SEQUENCE</scope>
    <source>
        <strain evidence="2">CBS 532.94</strain>
    </source>
</reference>
<keyword evidence="3" id="KW-1185">Reference proteome</keyword>
<feature type="region of interest" description="Disordered" evidence="1">
    <location>
        <begin position="1"/>
        <end position="118"/>
    </location>
</feature>
<evidence type="ECO:0000313" key="2">
    <source>
        <dbReference type="EMBL" id="KAK4240116.1"/>
    </source>
</evidence>
<name>A0AAN7CEI8_9PEZI</name>
<dbReference type="AlphaFoldDB" id="A0AAN7CEI8"/>
<feature type="compositionally biased region" description="Pro residues" evidence="1">
    <location>
        <begin position="50"/>
        <end position="64"/>
    </location>
</feature>
<organism evidence="2 3">
    <name type="scientific">Achaetomium macrosporum</name>
    <dbReference type="NCBI Taxonomy" id="79813"/>
    <lineage>
        <taxon>Eukaryota</taxon>
        <taxon>Fungi</taxon>
        <taxon>Dikarya</taxon>
        <taxon>Ascomycota</taxon>
        <taxon>Pezizomycotina</taxon>
        <taxon>Sordariomycetes</taxon>
        <taxon>Sordariomycetidae</taxon>
        <taxon>Sordariales</taxon>
        <taxon>Chaetomiaceae</taxon>
        <taxon>Achaetomium</taxon>
    </lineage>
</organism>
<proteinExistence type="predicted"/>
<reference evidence="2" key="2">
    <citation type="submission" date="2023-05" db="EMBL/GenBank/DDBJ databases">
        <authorList>
            <consortium name="Lawrence Berkeley National Laboratory"/>
            <person name="Steindorff A."/>
            <person name="Hensen N."/>
            <person name="Bonometti L."/>
            <person name="Westerberg I."/>
            <person name="Brannstrom I.O."/>
            <person name="Guillou S."/>
            <person name="Cros-Aarteil S."/>
            <person name="Calhoun S."/>
            <person name="Haridas S."/>
            <person name="Kuo A."/>
            <person name="Mondo S."/>
            <person name="Pangilinan J."/>
            <person name="Riley R."/>
            <person name="Labutti K."/>
            <person name="Andreopoulos B."/>
            <person name="Lipzen A."/>
            <person name="Chen C."/>
            <person name="Yanf M."/>
            <person name="Daum C."/>
            <person name="Ng V."/>
            <person name="Clum A."/>
            <person name="Ohm R."/>
            <person name="Martin F."/>
            <person name="Silar P."/>
            <person name="Natvig D."/>
            <person name="Lalanne C."/>
            <person name="Gautier V."/>
            <person name="Ament-Velasquez S.L."/>
            <person name="Kruys A."/>
            <person name="Hutchinson M.I."/>
            <person name="Powell A.J."/>
            <person name="Barry K."/>
            <person name="Miller A.N."/>
            <person name="Grigoriev I.V."/>
            <person name="Debuchy R."/>
            <person name="Gladieux P."/>
            <person name="Thoren M.H."/>
            <person name="Johannesson H."/>
        </authorList>
    </citation>
    <scope>NUCLEOTIDE SEQUENCE</scope>
    <source>
        <strain evidence="2">CBS 532.94</strain>
    </source>
</reference>
<dbReference type="Proteomes" id="UP001303760">
    <property type="component" value="Unassembled WGS sequence"/>
</dbReference>
<gene>
    <name evidence="2" type="ORF">C8A03DRAFT_13518</name>
</gene>
<accession>A0AAN7CEI8</accession>
<sequence>MATAVADDVPPHARAPVESFSPEDFETASIRSAAPSYTSDAPSYHSTNPHPDPLPPPYSPPPRSTPSAPAARAPSGSVSSLLDPIANTNVPAPRRYGLPPVPSGPPRQHSDIPSFSQFRIPPWSTASSSSANPTARIYQNVALRRASAANRSTADLDGLMRRVMLERIEEEERNRVRLLEDPYLVGEEAAARARAERVARESSPGNGDEILIREDRRWDRFLAQMKDREERERSWKRFRREVDKRSNSRLAFRIGARF</sequence>
<comment type="caution">
    <text evidence="2">The sequence shown here is derived from an EMBL/GenBank/DDBJ whole genome shotgun (WGS) entry which is preliminary data.</text>
</comment>
<dbReference type="EMBL" id="MU860047">
    <property type="protein sequence ID" value="KAK4240116.1"/>
    <property type="molecule type" value="Genomic_DNA"/>
</dbReference>
<protein>
    <submittedName>
        <fullName evidence="2">Uncharacterized protein</fullName>
    </submittedName>
</protein>